<dbReference type="InterPro" id="IPR006674">
    <property type="entry name" value="HD_domain"/>
</dbReference>
<evidence type="ECO:0000313" key="5">
    <source>
        <dbReference type="EMBL" id="PKZ21744.1"/>
    </source>
</evidence>
<evidence type="ECO:0000256" key="2">
    <source>
        <dbReference type="ARBA" id="ARBA00022801"/>
    </source>
</evidence>
<dbReference type="EMBL" id="CP014160">
    <property type="protein sequence ID" value="AMB93527.1"/>
    <property type="molecule type" value="Genomic_DNA"/>
</dbReference>
<dbReference type="InterPro" id="IPR039356">
    <property type="entry name" value="YfbR/HDDC2"/>
</dbReference>
<gene>
    <name evidence="4" type="ORF">AWM72_01580</name>
    <name evidence="5" type="ORF">CYJ28_07525</name>
</gene>
<accession>A0A0X8FA17</accession>
<dbReference type="PANTHER" id="PTHR11845:SF13">
    <property type="entry name" value="5'-DEOXYNUCLEOTIDASE HDDC2"/>
    <property type="match status" value="1"/>
</dbReference>
<dbReference type="GO" id="GO:0046872">
    <property type="term" value="F:metal ion binding"/>
    <property type="evidence" value="ECO:0007669"/>
    <property type="project" value="UniProtKB-KW"/>
</dbReference>
<dbReference type="KEGG" id="asan:AWM72_01580"/>
<keyword evidence="6" id="KW-1185">Reference proteome</keyword>
<dbReference type="Proteomes" id="UP000234239">
    <property type="component" value="Unassembled WGS sequence"/>
</dbReference>
<reference evidence="5 7" key="3">
    <citation type="submission" date="2017-12" db="EMBL/GenBank/DDBJ databases">
        <title>Phylogenetic diversity of female urinary microbiome.</title>
        <authorList>
            <person name="Thomas-White K."/>
            <person name="Wolfe A.J."/>
        </authorList>
    </citation>
    <scope>NUCLEOTIDE SEQUENCE [LARGE SCALE GENOMIC DNA]</scope>
    <source>
        <strain evidence="5 7">UMB0139</strain>
    </source>
</reference>
<dbReference type="RefSeq" id="WP_067972145.1">
    <property type="nucleotide sequence ID" value="NZ_CAJHKM010000006.1"/>
</dbReference>
<keyword evidence="1" id="KW-0479">Metal-binding</keyword>
<evidence type="ECO:0000313" key="7">
    <source>
        <dbReference type="Proteomes" id="UP000234239"/>
    </source>
</evidence>
<protein>
    <submittedName>
        <fullName evidence="5">HD domain-containing protein</fullName>
    </submittedName>
    <submittedName>
        <fullName evidence="4">Phosphohydrolase</fullName>
    </submittedName>
</protein>
<dbReference type="GO" id="GO:0005737">
    <property type="term" value="C:cytoplasm"/>
    <property type="evidence" value="ECO:0007669"/>
    <property type="project" value="TreeGrafter"/>
</dbReference>
<dbReference type="GO" id="GO:0002953">
    <property type="term" value="F:5'-deoxynucleotidase activity"/>
    <property type="evidence" value="ECO:0007669"/>
    <property type="project" value="InterPro"/>
</dbReference>
<name>A0A0X8FA17_9LACT</name>
<keyword evidence="2 4" id="KW-0378">Hydrolase</keyword>
<dbReference type="GeneID" id="92902763"/>
<sequence length="186" mass="21665">MNPRELLDALSVAAKLKDTTRHCYTEEGRHESVAEHSWMMTLMAFLLMEEFPQADMHKVIQMCIIHDLGECFTGDIPTFDKGEADEVKEQDLLKNWVNSLPDDTAQKMTALYREMEERTTLEAKIYKAIDSQEALIQHNLSDLDTWTDFEKSFNLTYADDKVQFSDYMTQLREEIRKDTQAKLADE</sequence>
<dbReference type="Pfam" id="PF13023">
    <property type="entry name" value="HD_3"/>
    <property type="match status" value="1"/>
</dbReference>
<feature type="domain" description="HD" evidence="3">
    <location>
        <begin position="14"/>
        <end position="169"/>
    </location>
</feature>
<dbReference type="PANTHER" id="PTHR11845">
    <property type="entry name" value="5'-DEOXYNUCLEOTIDASE HDDC2"/>
    <property type="match status" value="1"/>
</dbReference>
<proteinExistence type="predicted"/>
<evidence type="ECO:0000259" key="3">
    <source>
        <dbReference type="Pfam" id="PF13023"/>
    </source>
</evidence>
<dbReference type="EMBL" id="PKGY01000003">
    <property type="protein sequence ID" value="PKZ21744.1"/>
    <property type="molecule type" value="Genomic_DNA"/>
</dbReference>
<reference evidence="4 6" key="1">
    <citation type="journal article" date="2016" name="Genome Announc.">
        <title>Complete Genome Sequences of Aerococcus christensenii CCUG 28831T, Aerococcus sanguinicola CCUG 43001T, Aerococcus urinae CCUG 36881T, Aerococcus urinaeequi CCUG 28094T, Aerococcus urinaehominis CCUG 42038 BT, and Aerococcus viridans CCUG 4311T.</title>
        <authorList>
            <person name="Carkaci D."/>
            <person name="Dargis R."/>
            <person name="Nielsen X.C."/>
            <person name="Skovgaard O."/>
            <person name="Fuursted K."/>
            <person name="Christensen J.J."/>
        </authorList>
    </citation>
    <scope>NUCLEOTIDE SEQUENCE [LARGE SCALE GENOMIC DNA]</scope>
    <source>
        <strain evidence="4 6">CCUG43001</strain>
    </source>
</reference>
<organism evidence="4 6">
    <name type="scientific">Aerococcus sanguinicola</name>
    <dbReference type="NCBI Taxonomy" id="119206"/>
    <lineage>
        <taxon>Bacteria</taxon>
        <taxon>Bacillati</taxon>
        <taxon>Bacillota</taxon>
        <taxon>Bacilli</taxon>
        <taxon>Lactobacillales</taxon>
        <taxon>Aerococcaceae</taxon>
        <taxon>Aerococcus</taxon>
    </lineage>
</organism>
<dbReference type="AlphaFoldDB" id="A0A0X8FA17"/>
<dbReference type="OrthoDB" id="9796032at2"/>
<dbReference type="Gene3D" id="1.10.3210.10">
    <property type="entry name" value="Hypothetical protein af1432"/>
    <property type="match status" value="1"/>
</dbReference>
<evidence type="ECO:0000313" key="6">
    <source>
        <dbReference type="Proteomes" id="UP000069912"/>
    </source>
</evidence>
<evidence type="ECO:0000256" key="1">
    <source>
        <dbReference type="ARBA" id="ARBA00022723"/>
    </source>
</evidence>
<dbReference type="Proteomes" id="UP000069912">
    <property type="component" value="Chromosome"/>
</dbReference>
<evidence type="ECO:0000313" key="4">
    <source>
        <dbReference type="EMBL" id="AMB93527.1"/>
    </source>
</evidence>
<dbReference type="SUPFAM" id="SSF109604">
    <property type="entry name" value="HD-domain/PDEase-like"/>
    <property type="match status" value="1"/>
</dbReference>
<reference evidence="6" key="2">
    <citation type="submission" date="2016-01" db="EMBL/GenBank/DDBJ databases">
        <title>Six Aerococcus type strain genome sequencing and assembly using PacBio and Illumina Hiseq.</title>
        <authorList>
            <person name="Carkaci D."/>
            <person name="Dargis R."/>
            <person name="Nielsen X.C."/>
            <person name="Skovgaard O."/>
            <person name="Fuursted K."/>
            <person name="Christensen J.J."/>
        </authorList>
    </citation>
    <scope>NUCLEOTIDE SEQUENCE [LARGE SCALE GENOMIC DNA]</scope>
    <source>
        <strain evidence="6">CCUG43001</strain>
    </source>
</reference>